<keyword evidence="7" id="KW-0809">Transit peptide</keyword>
<dbReference type="PANTHER" id="PTHR45671:SF10">
    <property type="entry name" value="SOLUTE CARRIER FAMILY 25 MEMBER 3"/>
    <property type="match status" value="1"/>
</dbReference>
<sequence>MANTENSSLHSLLPGFLYSSSSTRSLALERLLRRSSRSPVPSSPSPAVPSIGRSPSGPFLAQAPREPGKIELYSPLYYAACTAGGIASCGLTHMAVTPLDLVKCNMQIDPAKYKSITSGFGVLLREQGLRGFFKGWVPTLLGYSAQGACKFGFYEFFKKYYSDIAGPEYAAKYKTLIYLAGSASAEVIADVALCPMEAVKVRVQTQPGFARGLADGFPKFVKSEGALGLYKGLVPLWGRQIPYTMMKFASFETIVELMYKHLIPTPKDQCSKPIQLGVSFVGGYIAGVFCAVVSHPADNLVSFLNNAKGATVGDAVKKLGLWGLFTRGLPLRIVMIGTLTGAQWGIYDAFKVFVGLPTTGGVAPPPTPSEHSKES</sequence>
<evidence type="ECO:0000256" key="5">
    <source>
        <dbReference type="ARBA" id="ARBA00022737"/>
    </source>
</evidence>
<evidence type="ECO:0000256" key="8">
    <source>
        <dbReference type="ARBA" id="ARBA00022989"/>
    </source>
</evidence>
<dbReference type="GO" id="GO:1990547">
    <property type="term" value="P:mitochondrial phosphate ion transmembrane transport"/>
    <property type="evidence" value="ECO:0007669"/>
    <property type="project" value="InterPro"/>
</dbReference>
<name>A0A6I9RPQ5_ELAGV</name>
<dbReference type="Proteomes" id="UP000504607">
    <property type="component" value="Chromosome 7"/>
</dbReference>
<dbReference type="GO" id="GO:0006970">
    <property type="term" value="P:response to osmotic stress"/>
    <property type="evidence" value="ECO:0007669"/>
    <property type="project" value="UniProtKB-ARBA"/>
</dbReference>
<evidence type="ECO:0000256" key="12">
    <source>
        <dbReference type="PROSITE-ProRule" id="PRU00282"/>
    </source>
</evidence>
<evidence type="ECO:0000256" key="11">
    <source>
        <dbReference type="ARBA" id="ARBA00054871"/>
    </source>
</evidence>
<dbReference type="InterPro" id="IPR023395">
    <property type="entry name" value="MCP_dom_sf"/>
</dbReference>
<feature type="repeat" description="Solcar" evidence="12">
    <location>
        <begin position="76"/>
        <end position="160"/>
    </location>
</feature>
<dbReference type="FunCoup" id="A0A6I9RPQ5">
    <property type="interactions" value="3306"/>
</dbReference>
<dbReference type="OrthoDB" id="427452at2759"/>
<evidence type="ECO:0000256" key="1">
    <source>
        <dbReference type="ARBA" id="ARBA00004448"/>
    </source>
</evidence>
<evidence type="ECO:0000256" key="9">
    <source>
        <dbReference type="ARBA" id="ARBA00023128"/>
    </source>
</evidence>
<dbReference type="InParanoid" id="A0A6I9RPQ5"/>
<feature type="region of interest" description="Disordered" evidence="14">
    <location>
        <begin position="33"/>
        <end position="59"/>
    </location>
</feature>
<keyword evidence="10 12" id="KW-0472">Membrane</keyword>
<protein>
    <submittedName>
        <fullName evidence="16">Mitochondrial phosphate carrier protein 3, mitochondrial-like</fullName>
    </submittedName>
</protein>
<comment type="similarity">
    <text evidence="2 13">Belongs to the mitochondrial carrier (TC 2.A.29) family.</text>
</comment>
<evidence type="ECO:0000256" key="10">
    <source>
        <dbReference type="ARBA" id="ARBA00023136"/>
    </source>
</evidence>
<dbReference type="Pfam" id="PF00153">
    <property type="entry name" value="Mito_carr"/>
    <property type="match status" value="2"/>
</dbReference>
<organism evidence="15 16">
    <name type="scientific">Elaeis guineensis var. tenera</name>
    <name type="common">Oil palm</name>
    <dbReference type="NCBI Taxonomy" id="51953"/>
    <lineage>
        <taxon>Eukaryota</taxon>
        <taxon>Viridiplantae</taxon>
        <taxon>Streptophyta</taxon>
        <taxon>Embryophyta</taxon>
        <taxon>Tracheophyta</taxon>
        <taxon>Spermatophyta</taxon>
        <taxon>Magnoliopsida</taxon>
        <taxon>Liliopsida</taxon>
        <taxon>Arecaceae</taxon>
        <taxon>Arecoideae</taxon>
        <taxon>Cocoseae</taxon>
        <taxon>Elaeidinae</taxon>
        <taxon>Elaeis</taxon>
    </lineage>
</organism>
<evidence type="ECO:0000256" key="6">
    <source>
        <dbReference type="ARBA" id="ARBA00022792"/>
    </source>
</evidence>
<evidence type="ECO:0000256" key="4">
    <source>
        <dbReference type="ARBA" id="ARBA00022692"/>
    </source>
</evidence>
<evidence type="ECO:0000313" key="16">
    <source>
        <dbReference type="RefSeq" id="XP_010926410.1"/>
    </source>
</evidence>
<gene>
    <name evidence="16" type="primary">LOC105048701</name>
</gene>
<dbReference type="GO" id="GO:0003729">
    <property type="term" value="F:mRNA binding"/>
    <property type="evidence" value="ECO:0007669"/>
    <property type="project" value="UniProtKB-ARBA"/>
</dbReference>
<evidence type="ECO:0000256" key="2">
    <source>
        <dbReference type="ARBA" id="ARBA00006375"/>
    </source>
</evidence>
<keyword evidence="6" id="KW-0999">Mitochondrion inner membrane</keyword>
<keyword evidence="3 13" id="KW-0813">Transport</keyword>
<proteinExistence type="inferred from homology"/>
<keyword evidence="4 12" id="KW-0812">Transmembrane</keyword>
<evidence type="ECO:0000313" key="15">
    <source>
        <dbReference type="Proteomes" id="UP000504607"/>
    </source>
</evidence>
<dbReference type="SUPFAM" id="SSF103506">
    <property type="entry name" value="Mitochondrial carrier"/>
    <property type="match status" value="1"/>
</dbReference>
<dbReference type="GO" id="GO:0005743">
    <property type="term" value="C:mitochondrial inner membrane"/>
    <property type="evidence" value="ECO:0007669"/>
    <property type="project" value="UniProtKB-SubCell"/>
</dbReference>
<dbReference type="RefSeq" id="XP_010926410.1">
    <property type="nucleotide sequence ID" value="XM_010928108.1"/>
</dbReference>
<evidence type="ECO:0000256" key="7">
    <source>
        <dbReference type="ARBA" id="ARBA00022946"/>
    </source>
</evidence>
<dbReference type="GO" id="GO:0005315">
    <property type="term" value="F:phosphate transmembrane transporter activity"/>
    <property type="evidence" value="ECO:0007669"/>
    <property type="project" value="InterPro"/>
</dbReference>
<dbReference type="FunFam" id="1.50.40.10:FF:000012">
    <property type="entry name" value="Phosphate carrier protein, mitochondrial"/>
    <property type="match status" value="1"/>
</dbReference>
<comment type="subcellular location">
    <subcellularLocation>
        <location evidence="1">Mitochondrion inner membrane</location>
        <topology evidence="1">Multi-pass membrane protein</topology>
    </subcellularLocation>
</comment>
<reference evidence="16" key="1">
    <citation type="submission" date="2025-08" db="UniProtKB">
        <authorList>
            <consortium name="RefSeq"/>
        </authorList>
    </citation>
    <scope>IDENTIFICATION</scope>
</reference>
<keyword evidence="15" id="KW-1185">Reference proteome</keyword>
<dbReference type="AlphaFoldDB" id="A0A6I9RPQ5"/>
<dbReference type="InterPro" id="IPR044677">
    <property type="entry name" value="SLC25A3/Pic2/Mir1-like"/>
</dbReference>
<keyword evidence="8" id="KW-1133">Transmembrane helix</keyword>
<dbReference type="PANTHER" id="PTHR45671">
    <property type="entry name" value="SOLUTE CARRIER FAMILY 25 (MITOCHONDRIAL CARRIER PHOSPHATE CARRIER), MEMBER 3, LIKE-RELATED-RELATED"/>
    <property type="match status" value="1"/>
</dbReference>
<keyword evidence="9" id="KW-0496">Mitochondrion</keyword>
<evidence type="ECO:0000256" key="14">
    <source>
        <dbReference type="SAM" id="MobiDB-lite"/>
    </source>
</evidence>
<feature type="repeat" description="Solcar" evidence="12">
    <location>
        <begin position="173"/>
        <end position="257"/>
    </location>
</feature>
<evidence type="ECO:0000256" key="3">
    <source>
        <dbReference type="ARBA" id="ARBA00022448"/>
    </source>
</evidence>
<evidence type="ECO:0000256" key="13">
    <source>
        <dbReference type="RuleBase" id="RU000488"/>
    </source>
</evidence>
<keyword evidence="5" id="KW-0677">Repeat</keyword>
<dbReference type="InterPro" id="IPR018108">
    <property type="entry name" value="MCP_transmembrane"/>
</dbReference>
<accession>A0A6I9RPQ5</accession>
<dbReference type="Gene3D" id="1.50.40.10">
    <property type="entry name" value="Mitochondrial carrier domain"/>
    <property type="match status" value="2"/>
</dbReference>
<feature type="repeat" description="Solcar" evidence="12">
    <location>
        <begin position="274"/>
        <end position="353"/>
    </location>
</feature>
<comment type="function">
    <text evidence="11">Transport of phosphate groups from the cytosol to the mitochondrial matrix. Mediates salt stress tolerance through an ATP-dependent pathway and via modulation of the gibberellin metabolism.</text>
</comment>
<dbReference type="PROSITE" id="PS50920">
    <property type="entry name" value="SOLCAR"/>
    <property type="match status" value="3"/>
</dbReference>